<evidence type="ECO:0000313" key="3">
    <source>
        <dbReference type="Proteomes" id="UP000807115"/>
    </source>
</evidence>
<proteinExistence type="predicted"/>
<comment type="caution">
    <text evidence="2">The sequence shown here is derived from an EMBL/GenBank/DDBJ whole genome shotgun (WGS) entry which is preliminary data.</text>
</comment>
<dbReference type="SUPFAM" id="SSF52047">
    <property type="entry name" value="RNI-like"/>
    <property type="match status" value="1"/>
</dbReference>
<dbReference type="PANTHER" id="PTHR34223:SF22">
    <property type="entry name" value="OS11G0208300 PROTEIN"/>
    <property type="match status" value="1"/>
</dbReference>
<dbReference type="Gene3D" id="3.80.10.10">
    <property type="entry name" value="Ribonuclease Inhibitor"/>
    <property type="match status" value="1"/>
</dbReference>
<dbReference type="InterPro" id="IPR032675">
    <property type="entry name" value="LRR_dom_sf"/>
</dbReference>
<dbReference type="InterPro" id="IPR053197">
    <property type="entry name" value="F-box_SCFL_complex_component"/>
</dbReference>
<name>A0A921QWJ4_SORBI</name>
<accession>A0A921QWJ4</accession>
<sequence>MQDKGAPPRSTLSGADRISALPDGVREHVLSFLPAHDAVRTTVLARSWRDLWMRSPALCIVGWGTVDKFTQFVERLLRLHLSANGEPCAAPMALDSCQFHLSPLDFNDERDIVANKIETLMNDWIQCAVCCQVRVLQFSFVRHGPPLDVAFLTLLSEHLTKLELAGVAYHGNVDLSGCPALQDMNIEDCLFVSDEIQAPYLKHLTFKTCGFFASNHTLFRLQSLISLRLTYCYGKIPFLASMPSLATAIVMLDPTDYYLPNNDNTSCLLLNGLSEATNLELSTSPQMIVFRRDLKFAQAFNKLKTLVLTDWFVAADLSALIWFLNHSPILEKLTLQITKVRRFKRNTEGSNKLPKSSVVSSHLNMVKIECVVVDGIIIEILKILSASGVPLEQISIQQSIAGSGCVEFKCTDLSIE</sequence>
<dbReference type="EMBL" id="CM027684">
    <property type="protein sequence ID" value="KAG0529201.1"/>
    <property type="molecule type" value="Genomic_DNA"/>
</dbReference>
<dbReference type="SUPFAM" id="SSF81383">
    <property type="entry name" value="F-box domain"/>
    <property type="match status" value="1"/>
</dbReference>
<gene>
    <name evidence="2" type="ORF">BDA96_05G077800</name>
</gene>
<reference evidence="2" key="2">
    <citation type="submission" date="2020-10" db="EMBL/GenBank/DDBJ databases">
        <authorList>
            <person name="Cooper E.A."/>
            <person name="Brenton Z.W."/>
            <person name="Flinn B.S."/>
            <person name="Jenkins J."/>
            <person name="Shu S."/>
            <person name="Flowers D."/>
            <person name="Luo F."/>
            <person name="Wang Y."/>
            <person name="Xia P."/>
            <person name="Barry K."/>
            <person name="Daum C."/>
            <person name="Lipzen A."/>
            <person name="Yoshinaga Y."/>
            <person name="Schmutz J."/>
            <person name="Saski C."/>
            <person name="Vermerris W."/>
            <person name="Kresovich S."/>
        </authorList>
    </citation>
    <scope>NUCLEOTIDE SEQUENCE</scope>
</reference>
<dbReference type="Proteomes" id="UP000807115">
    <property type="component" value="Chromosome 5"/>
</dbReference>
<evidence type="ECO:0000259" key="1">
    <source>
        <dbReference type="Pfam" id="PF00646"/>
    </source>
</evidence>
<feature type="domain" description="F-box" evidence="1">
    <location>
        <begin position="18"/>
        <end position="54"/>
    </location>
</feature>
<dbReference type="InterPro" id="IPR001810">
    <property type="entry name" value="F-box_dom"/>
</dbReference>
<reference evidence="2" key="1">
    <citation type="journal article" date="2019" name="BMC Genomics">
        <title>A new reference genome for Sorghum bicolor reveals high levels of sequence similarity between sweet and grain genotypes: implications for the genetics of sugar metabolism.</title>
        <authorList>
            <person name="Cooper E.A."/>
            <person name="Brenton Z.W."/>
            <person name="Flinn B.S."/>
            <person name="Jenkins J."/>
            <person name="Shu S."/>
            <person name="Flowers D."/>
            <person name="Luo F."/>
            <person name="Wang Y."/>
            <person name="Xia P."/>
            <person name="Barry K."/>
            <person name="Daum C."/>
            <person name="Lipzen A."/>
            <person name="Yoshinaga Y."/>
            <person name="Schmutz J."/>
            <person name="Saski C."/>
            <person name="Vermerris W."/>
            <person name="Kresovich S."/>
        </authorList>
    </citation>
    <scope>NUCLEOTIDE SEQUENCE</scope>
</reference>
<evidence type="ECO:0000313" key="2">
    <source>
        <dbReference type="EMBL" id="KAG0529201.1"/>
    </source>
</evidence>
<organism evidence="2 3">
    <name type="scientific">Sorghum bicolor</name>
    <name type="common">Sorghum</name>
    <name type="synonym">Sorghum vulgare</name>
    <dbReference type="NCBI Taxonomy" id="4558"/>
    <lineage>
        <taxon>Eukaryota</taxon>
        <taxon>Viridiplantae</taxon>
        <taxon>Streptophyta</taxon>
        <taxon>Embryophyta</taxon>
        <taxon>Tracheophyta</taxon>
        <taxon>Spermatophyta</taxon>
        <taxon>Magnoliopsida</taxon>
        <taxon>Liliopsida</taxon>
        <taxon>Poales</taxon>
        <taxon>Poaceae</taxon>
        <taxon>PACMAD clade</taxon>
        <taxon>Panicoideae</taxon>
        <taxon>Andropogonodae</taxon>
        <taxon>Andropogoneae</taxon>
        <taxon>Sorghinae</taxon>
        <taxon>Sorghum</taxon>
    </lineage>
</organism>
<dbReference type="AlphaFoldDB" id="A0A921QWJ4"/>
<dbReference type="InterPro" id="IPR036047">
    <property type="entry name" value="F-box-like_dom_sf"/>
</dbReference>
<protein>
    <recommendedName>
        <fullName evidence="1">F-box domain-containing protein</fullName>
    </recommendedName>
</protein>
<dbReference type="PANTHER" id="PTHR34223">
    <property type="entry name" value="OS11G0201299 PROTEIN"/>
    <property type="match status" value="1"/>
</dbReference>
<dbReference type="Pfam" id="PF00646">
    <property type="entry name" value="F-box"/>
    <property type="match status" value="1"/>
</dbReference>